<evidence type="ECO:0000313" key="1">
    <source>
        <dbReference type="EMBL" id="JAH25742.1"/>
    </source>
</evidence>
<protein>
    <submittedName>
        <fullName evidence="1">Uncharacterized protein</fullName>
    </submittedName>
</protein>
<accession>A0A0E9RAE9</accession>
<proteinExistence type="predicted"/>
<reference evidence="1" key="2">
    <citation type="journal article" date="2015" name="Fish Shellfish Immunol.">
        <title>Early steps in the European eel (Anguilla anguilla)-Vibrio vulnificus interaction in the gills: Role of the RtxA13 toxin.</title>
        <authorList>
            <person name="Callol A."/>
            <person name="Pajuelo D."/>
            <person name="Ebbesson L."/>
            <person name="Teles M."/>
            <person name="MacKenzie S."/>
            <person name="Amaro C."/>
        </authorList>
    </citation>
    <scope>NUCLEOTIDE SEQUENCE</scope>
</reference>
<sequence>MQYSLFLKDPKDISTELAFAAETMWSIYVVYLWQMIPGD</sequence>
<reference evidence="1" key="1">
    <citation type="submission" date="2014-11" db="EMBL/GenBank/DDBJ databases">
        <authorList>
            <person name="Amaro Gonzalez C."/>
        </authorList>
    </citation>
    <scope>NUCLEOTIDE SEQUENCE</scope>
</reference>
<organism evidence="1">
    <name type="scientific">Anguilla anguilla</name>
    <name type="common">European freshwater eel</name>
    <name type="synonym">Muraena anguilla</name>
    <dbReference type="NCBI Taxonomy" id="7936"/>
    <lineage>
        <taxon>Eukaryota</taxon>
        <taxon>Metazoa</taxon>
        <taxon>Chordata</taxon>
        <taxon>Craniata</taxon>
        <taxon>Vertebrata</taxon>
        <taxon>Euteleostomi</taxon>
        <taxon>Actinopterygii</taxon>
        <taxon>Neopterygii</taxon>
        <taxon>Teleostei</taxon>
        <taxon>Anguilliformes</taxon>
        <taxon>Anguillidae</taxon>
        <taxon>Anguilla</taxon>
    </lineage>
</organism>
<dbReference type="AlphaFoldDB" id="A0A0E9RAE9"/>
<name>A0A0E9RAE9_ANGAN</name>
<dbReference type="EMBL" id="GBXM01082835">
    <property type="protein sequence ID" value="JAH25742.1"/>
    <property type="molecule type" value="Transcribed_RNA"/>
</dbReference>